<keyword evidence="3" id="KW-1185">Reference proteome</keyword>
<dbReference type="InterPro" id="IPR036388">
    <property type="entry name" value="WH-like_DNA-bd_sf"/>
</dbReference>
<dbReference type="GO" id="GO:0003677">
    <property type="term" value="F:DNA binding"/>
    <property type="evidence" value="ECO:0007669"/>
    <property type="project" value="InterPro"/>
</dbReference>
<dbReference type="SMART" id="SM00421">
    <property type="entry name" value="HTH_LUXR"/>
    <property type="match status" value="1"/>
</dbReference>
<dbReference type="Gene3D" id="1.10.10.10">
    <property type="entry name" value="Winged helix-like DNA-binding domain superfamily/Winged helix DNA-binding domain"/>
    <property type="match status" value="1"/>
</dbReference>
<sequence>MGEDEKLRELIGCIYDCAVAPANWSATLKQVVAYIGGEAAAISTQSPYRRQFHLISQWGISPDFQRSMTESTAINPMISMGWLVGIDEPFSGEDALGRENYLKSRFYNEVIAPSGYYDTALTVLTRKVDHFSSLSVPCERPISDVILERLRIVAPHVRRAVGIAELLDVPSQQSNTLSAAFDLLRIGVILVDGRSRIVHANSAGRRLLDQRNAIRRDGDCLACCDPRTNAELMRTIERVTLGDAIESVRPAAVLPIGRADGGDLAAWILPLDGRVRGDLAASSGASVAVFIQSLGDVQALPDELFEKRFGISPAECRVLAMLTQGMTVKETAIVLGISEPTTRTHLQKLLQKTGTDRQATLIRLAMTAFAPAEPVVREKAGRAD</sequence>
<proteinExistence type="predicted"/>
<dbReference type="InterPro" id="IPR000792">
    <property type="entry name" value="Tscrpt_reg_LuxR_C"/>
</dbReference>
<dbReference type="InterPro" id="IPR000014">
    <property type="entry name" value="PAS"/>
</dbReference>
<dbReference type="RefSeq" id="WP_195799916.1">
    <property type="nucleotide sequence ID" value="NZ_CP061379.1"/>
</dbReference>
<dbReference type="GO" id="GO:0006355">
    <property type="term" value="P:regulation of DNA-templated transcription"/>
    <property type="evidence" value="ECO:0007669"/>
    <property type="project" value="InterPro"/>
</dbReference>
<organism evidence="2 3">
    <name type="scientific">Bradyrhizobium commune</name>
    <dbReference type="NCBI Taxonomy" id="83627"/>
    <lineage>
        <taxon>Bacteria</taxon>
        <taxon>Pseudomonadati</taxon>
        <taxon>Pseudomonadota</taxon>
        <taxon>Alphaproteobacteria</taxon>
        <taxon>Hyphomicrobiales</taxon>
        <taxon>Nitrobacteraceae</taxon>
        <taxon>Bradyrhizobium</taxon>
    </lineage>
</organism>
<gene>
    <name evidence="2" type="ORF">IC761_28075</name>
</gene>
<accession>A0A7S9GZ72</accession>
<dbReference type="Pfam" id="PF00196">
    <property type="entry name" value="GerE"/>
    <property type="match status" value="1"/>
</dbReference>
<dbReference type="Proteomes" id="UP000594621">
    <property type="component" value="Chromosome"/>
</dbReference>
<dbReference type="EMBL" id="CP061379">
    <property type="protein sequence ID" value="QPF90325.1"/>
    <property type="molecule type" value="Genomic_DNA"/>
</dbReference>
<dbReference type="CDD" id="cd06170">
    <property type="entry name" value="LuxR_C_like"/>
    <property type="match status" value="1"/>
</dbReference>
<dbReference type="AlphaFoldDB" id="A0A7S9GZ72"/>
<reference evidence="2 3" key="1">
    <citation type="submission" date="2020-09" db="EMBL/GenBank/DDBJ databases">
        <title>Complete genomes of bradyrhizobia occurring on native shrubby legumes in Australia.</title>
        <authorList>
            <person name="Lafay B."/>
        </authorList>
    </citation>
    <scope>NUCLEOTIDE SEQUENCE [LARGE SCALE GENOMIC DNA]</scope>
    <source>
        <strain evidence="2 3">BDV5040</strain>
    </source>
</reference>
<feature type="domain" description="HTH luxR-type" evidence="1">
    <location>
        <begin position="304"/>
        <end position="369"/>
    </location>
</feature>
<protein>
    <recommendedName>
        <fullName evidence="1">HTH luxR-type domain-containing protein</fullName>
    </recommendedName>
</protein>
<dbReference type="PROSITE" id="PS50043">
    <property type="entry name" value="HTH_LUXR_2"/>
    <property type="match status" value="1"/>
</dbReference>
<evidence type="ECO:0000259" key="1">
    <source>
        <dbReference type="PROSITE" id="PS50043"/>
    </source>
</evidence>
<dbReference type="SUPFAM" id="SSF46894">
    <property type="entry name" value="C-terminal effector domain of the bipartite response regulators"/>
    <property type="match status" value="1"/>
</dbReference>
<dbReference type="KEGG" id="bcou:IC761_28075"/>
<dbReference type="Pfam" id="PF13188">
    <property type="entry name" value="PAS_8"/>
    <property type="match status" value="1"/>
</dbReference>
<name>A0A7S9GZ72_9BRAD</name>
<evidence type="ECO:0000313" key="2">
    <source>
        <dbReference type="EMBL" id="QPF90325.1"/>
    </source>
</evidence>
<dbReference type="PRINTS" id="PR00038">
    <property type="entry name" value="HTHLUXR"/>
</dbReference>
<evidence type="ECO:0000313" key="3">
    <source>
        <dbReference type="Proteomes" id="UP000594621"/>
    </source>
</evidence>
<dbReference type="InterPro" id="IPR016032">
    <property type="entry name" value="Sig_transdc_resp-reg_C-effctor"/>
</dbReference>